<gene>
    <name evidence="3" type="ORF">NB063_04805</name>
</gene>
<feature type="region of interest" description="Disordered" evidence="1">
    <location>
        <begin position="86"/>
        <end position="106"/>
    </location>
</feature>
<feature type="domain" description="SLA1 homology" evidence="2">
    <location>
        <begin position="32"/>
        <end position="75"/>
    </location>
</feature>
<dbReference type="Pfam" id="PF03983">
    <property type="entry name" value="SHD1"/>
    <property type="match status" value="1"/>
</dbReference>
<reference evidence="3 4" key="1">
    <citation type="journal article" date="2022" name="Syst. Appl. Microbiol.">
        <title>Rhodopirellula aestuarii sp. nov., a novel member of the genus Rhodopirellula isolated from brackish sediments collected in the Tagus River estuary, Portugal.</title>
        <authorList>
            <person name="Vitorino I.R."/>
            <person name="Klimek D."/>
            <person name="Calusinska M."/>
            <person name="Lobo-da-Cunha A."/>
            <person name="Vasconcelos V."/>
            <person name="Lage O.M."/>
        </authorList>
    </citation>
    <scope>NUCLEOTIDE SEQUENCE [LARGE SCALE GENOMIC DNA]</scope>
    <source>
        <strain evidence="3 4">ICT_H3.1</strain>
    </source>
</reference>
<protein>
    <submittedName>
        <fullName evidence="3">SHD1 domain-containing protein</fullName>
    </submittedName>
</protein>
<dbReference type="Proteomes" id="UP001202961">
    <property type="component" value="Unassembled WGS sequence"/>
</dbReference>
<evidence type="ECO:0000313" key="4">
    <source>
        <dbReference type="Proteomes" id="UP001202961"/>
    </source>
</evidence>
<evidence type="ECO:0000256" key="1">
    <source>
        <dbReference type="SAM" id="MobiDB-lite"/>
    </source>
</evidence>
<name>A0ABT0TZZ2_9BACT</name>
<accession>A0ABT0TZZ2</accession>
<comment type="caution">
    <text evidence="3">The sequence shown here is derived from an EMBL/GenBank/DDBJ whole genome shotgun (WGS) entry which is preliminary data.</text>
</comment>
<dbReference type="InterPro" id="IPR007131">
    <property type="entry name" value="SHD1"/>
</dbReference>
<dbReference type="RefSeq" id="WP_250927609.1">
    <property type="nucleotide sequence ID" value="NZ_JAMQBK010000015.1"/>
</dbReference>
<proteinExistence type="predicted"/>
<dbReference type="Gene3D" id="2.30.30.700">
    <property type="entry name" value="SLA1 homology domain 1"/>
    <property type="match status" value="1"/>
</dbReference>
<dbReference type="EMBL" id="JAMQBK010000015">
    <property type="protein sequence ID" value="MCM2369939.1"/>
    <property type="molecule type" value="Genomic_DNA"/>
</dbReference>
<keyword evidence="4" id="KW-1185">Reference proteome</keyword>
<evidence type="ECO:0000313" key="3">
    <source>
        <dbReference type="EMBL" id="MCM2369939.1"/>
    </source>
</evidence>
<sequence length="417" mass="45309">MKPQHNGRLTYLHLLALPFLAGLCLTSPLQAEIWSDVTGKFKIDAQYEGVDGKNVVLRKPDGSTVSVPISRLSEESRTRAKQLYMMSKSEQPASSTRISPSESTYQPTNNLANIVAPAPPNIGELAPFPTNPTLQQQVDYLQTQLMAGHLEAVWYCLPDKLRSQLDTQEFRDLYRPALEGYSETNAPTEKMIAKLLEVLTVKKEFILGSSLLAAVPPDITPKLQQAYDPAIGVMYEWMSLSKGLEAIPDTTFTELVNYHLPRLGAHAKELLPLLPDGTVDGLLSQIVVVQTDATTGTITTPKQGGETETIEMTLYDGRWLPTEFADMLAANENDLLEKAKESAAEFEKIMTPESQAQTAALMNTISTPVTAALDSLLAANTQSEFDQAAMGMVQQVMMIAASMGGPNAGPPGPPAGF</sequence>
<evidence type="ECO:0000259" key="2">
    <source>
        <dbReference type="Pfam" id="PF03983"/>
    </source>
</evidence>
<feature type="compositionally biased region" description="Polar residues" evidence="1">
    <location>
        <begin position="88"/>
        <end position="106"/>
    </location>
</feature>
<organism evidence="3 4">
    <name type="scientific">Aporhodopirellula aestuarii</name>
    <dbReference type="NCBI Taxonomy" id="2950107"/>
    <lineage>
        <taxon>Bacteria</taxon>
        <taxon>Pseudomonadati</taxon>
        <taxon>Planctomycetota</taxon>
        <taxon>Planctomycetia</taxon>
        <taxon>Pirellulales</taxon>
        <taxon>Pirellulaceae</taxon>
        <taxon>Aporhodopirellula</taxon>
    </lineage>
</organism>